<protein>
    <recommendedName>
        <fullName evidence="4">Orphan protein secreted protein</fullName>
    </recommendedName>
</protein>
<dbReference type="OrthoDB" id="6195703at2"/>
<keyword evidence="1" id="KW-0732">Signal</keyword>
<proteinExistence type="predicted"/>
<dbReference type="RefSeq" id="WP_054554099.1">
    <property type="nucleotide sequence ID" value="NZ_LJTC01000012.1"/>
</dbReference>
<dbReference type="STRING" id="570156.AOG27_16440"/>
<organism evidence="2 3">
    <name type="scientific">Pseudoalteromonas lipolytica</name>
    <dbReference type="NCBI Taxonomy" id="570156"/>
    <lineage>
        <taxon>Bacteria</taxon>
        <taxon>Pseudomonadati</taxon>
        <taxon>Pseudomonadota</taxon>
        <taxon>Gammaproteobacteria</taxon>
        <taxon>Alteromonadales</taxon>
        <taxon>Pseudoalteromonadaceae</taxon>
        <taxon>Pseudoalteromonas</taxon>
    </lineage>
</organism>
<feature type="chain" id="PRO_5006138384" description="Orphan protein secreted protein" evidence="1">
    <location>
        <begin position="18"/>
        <end position="238"/>
    </location>
</feature>
<evidence type="ECO:0000313" key="2">
    <source>
        <dbReference type="EMBL" id="KPM82276.1"/>
    </source>
</evidence>
<gene>
    <name evidence="2" type="ORF">AOG27_16440</name>
</gene>
<evidence type="ECO:0000313" key="3">
    <source>
        <dbReference type="Proteomes" id="UP000050378"/>
    </source>
</evidence>
<evidence type="ECO:0000256" key="1">
    <source>
        <dbReference type="SAM" id="SignalP"/>
    </source>
</evidence>
<dbReference type="Proteomes" id="UP000050378">
    <property type="component" value="Unassembled WGS sequence"/>
</dbReference>
<sequence>MKAAILLASLLSPLAVAGQCDMNTGFTQADYKVTTEIVANKQHTENTFTLWRTPHQVAKQNPQFIELWQQLRNKQIRPIRYFQHAQRGIEYQPSEVQGEQDWSSKYQLVSDKFLASMTHQKSTGEGCELTEYYTQQQGESKIELSWLANQKLLKAIRISTPTYSREIALTASHYNQQKIQAEFAKWDNYQTTDYADIGDNESDPFLAKMINLGFVEHGASGFYDAQGNQLKGEHGHHH</sequence>
<accession>A0A0P7E9Z0</accession>
<dbReference type="EMBL" id="LJTC01000012">
    <property type="protein sequence ID" value="KPM82276.1"/>
    <property type="molecule type" value="Genomic_DNA"/>
</dbReference>
<feature type="signal peptide" evidence="1">
    <location>
        <begin position="1"/>
        <end position="17"/>
    </location>
</feature>
<comment type="caution">
    <text evidence="2">The sequence shown here is derived from an EMBL/GenBank/DDBJ whole genome shotgun (WGS) entry which is preliminary data.</text>
</comment>
<name>A0A0P7E9Z0_9GAMM</name>
<dbReference type="AlphaFoldDB" id="A0A0P7E9Z0"/>
<evidence type="ECO:0008006" key="4">
    <source>
        <dbReference type="Google" id="ProtNLM"/>
    </source>
</evidence>
<reference evidence="2 3" key="1">
    <citation type="submission" date="2015-09" db="EMBL/GenBank/DDBJ databases">
        <title>Draft Genome Sequence of Pseudoalteromonas lipolytica UCD-48B.</title>
        <authorList>
            <person name="Krusor M."/>
            <person name="Coil D.A."/>
            <person name="Lang J.M."/>
            <person name="Eisen J.A."/>
            <person name="Alexiev A."/>
        </authorList>
    </citation>
    <scope>NUCLEOTIDE SEQUENCE [LARGE SCALE GENOMIC DNA]</scope>
    <source>
        <strain evidence="2 3">UCD-48B</strain>
    </source>
</reference>
<dbReference type="PATRIC" id="fig|570156.3.peg.1217"/>